<keyword evidence="4" id="KW-1185">Reference proteome</keyword>
<evidence type="ECO:0000256" key="1">
    <source>
        <dbReference type="SAM" id="MobiDB-lite"/>
    </source>
</evidence>
<reference evidence="3 4" key="1">
    <citation type="submission" date="2022-10" db="EMBL/GenBank/DDBJ databases">
        <title>Erythrobacter sp. sf7 Genome sequencing.</title>
        <authorList>
            <person name="Park S."/>
        </authorList>
    </citation>
    <scope>NUCLEOTIDE SEQUENCE [LARGE SCALE GENOMIC DNA]</scope>
    <source>
        <strain evidence="4">sf7</strain>
    </source>
</reference>
<proteinExistence type="predicted"/>
<dbReference type="RefSeq" id="WP_273677318.1">
    <property type="nucleotide sequence ID" value="NZ_JAQQXQ010000004.1"/>
</dbReference>
<comment type="caution">
    <text evidence="3">The sequence shown here is derived from an EMBL/GenBank/DDBJ whole genome shotgun (WGS) entry which is preliminary data.</text>
</comment>
<evidence type="ECO:0000256" key="2">
    <source>
        <dbReference type="SAM" id="Phobius"/>
    </source>
</evidence>
<keyword evidence="2" id="KW-1133">Transmembrane helix</keyword>
<keyword evidence="2" id="KW-0812">Transmembrane</keyword>
<gene>
    <name evidence="3" type="ORF">OIK40_07000</name>
</gene>
<feature type="transmembrane region" description="Helical" evidence="2">
    <location>
        <begin position="184"/>
        <end position="205"/>
    </location>
</feature>
<feature type="transmembrane region" description="Helical" evidence="2">
    <location>
        <begin position="119"/>
        <end position="140"/>
    </location>
</feature>
<dbReference type="EMBL" id="JAQQXQ010000004">
    <property type="protein sequence ID" value="MDC8754389.1"/>
    <property type="molecule type" value="Genomic_DNA"/>
</dbReference>
<protein>
    <recommendedName>
        <fullName evidence="5">DUF2306 domain-containing protein</fullName>
    </recommendedName>
</protein>
<keyword evidence="2" id="KW-0472">Membrane</keyword>
<name>A0ABT5JP05_9SPHN</name>
<evidence type="ECO:0008006" key="5">
    <source>
        <dbReference type="Google" id="ProtNLM"/>
    </source>
</evidence>
<feature type="region of interest" description="Disordered" evidence="1">
    <location>
        <begin position="235"/>
        <end position="256"/>
    </location>
</feature>
<feature type="transmembrane region" description="Helical" evidence="2">
    <location>
        <begin position="146"/>
        <end position="164"/>
    </location>
</feature>
<feature type="transmembrane region" description="Helical" evidence="2">
    <location>
        <begin position="211"/>
        <end position="230"/>
    </location>
</feature>
<organism evidence="3 4">
    <name type="scientific">Erythrobacter fulvus</name>
    <dbReference type="NCBI Taxonomy" id="2987523"/>
    <lineage>
        <taxon>Bacteria</taxon>
        <taxon>Pseudomonadati</taxon>
        <taxon>Pseudomonadota</taxon>
        <taxon>Alphaproteobacteria</taxon>
        <taxon>Sphingomonadales</taxon>
        <taxon>Erythrobacteraceae</taxon>
        <taxon>Erythrobacter/Porphyrobacter group</taxon>
        <taxon>Erythrobacter</taxon>
    </lineage>
</organism>
<accession>A0ABT5JP05</accession>
<dbReference type="Proteomes" id="UP001216558">
    <property type="component" value="Unassembled WGS sequence"/>
</dbReference>
<feature type="transmembrane region" description="Helical" evidence="2">
    <location>
        <begin position="6"/>
        <end position="27"/>
    </location>
</feature>
<feature type="transmembrane region" description="Helical" evidence="2">
    <location>
        <begin position="48"/>
        <end position="67"/>
    </location>
</feature>
<feature type="transmembrane region" description="Helical" evidence="2">
    <location>
        <begin position="87"/>
        <end position="107"/>
    </location>
</feature>
<sequence>MPAGMALFEALVALHVATGAVGLTAFWGPIVTRKGAANHRKWGKVACYGFLGAGALAIAMALLSLYGPEQRHPEVTDRQLFDGLFGWMMLYLGVLTIGFVDYGLAVVRHNRDRRALRAPRYQAVIAAVVISGAWCGYFGVLVGHPLMVLVAFIGIVAMLIQQRYIWRTGEPARGTHVGEHFRALIGMGISAYTAFLSVGLIRLVPEHVFNPAIWAGPSVIGVSLIIWFTIKGKRPAKPSGVRPHPQQVGDGLVERQ</sequence>
<evidence type="ECO:0000313" key="3">
    <source>
        <dbReference type="EMBL" id="MDC8754389.1"/>
    </source>
</evidence>
<evidence type="ECO:0000313" key="4">
    <source>
        <dbReference type="Proteomes" id="UP001216558"/>
    </source>
</evidence>